<gene>
    <name evidence="15" type="primary">trpGD</name>
    <name evidence="12" type="synonym">trpD</name>
    <name evidence="15" type="ORF">REIFOR_00401</name>
</gene>
<comment type="catalytic activity">
    <reaction evidence="10 12">
        <text>N-(5-phospho-beta-D-ribosyl)anthranilate + diphosphate = 5-phospho-alpha-D-ribose 1-diphosphate + anthranilate</text>
        <dbReference type="Rhea" id="RHEA:11768"/>
        <dbReference type="ChEBI" id="CHEBI:16567"/>
        <dbReference type="ChEBI" id="CHEBI:18277"/>
        <dbReference type="ChEBI" id="CHEBI:33019"/>
        <dbReference type="ChEBI" id="CHEBI:58017"/>
        <dbReference type="EC" id="2.4.2.18"/>
    </reaction>
</comment>
<feature type="binding site" evidence="12">
    <location>
        <position position="81"/>
    </location>
    <ligand>
        <name>anthranilate</name>
        <dbReference type="ChEBI" id="CHEBI:16567"/>
        <label>1</label>
    </ligand>
</feature>
<keyword evidence="6 12" id="KW-0479">Metal-binding</keyword>
<dbReference type="FunFam" id="1.20.970.10:FF:000006">
    <property type="entry name" value="Anthranilate phosphoribosyltransferase"/>
    <property type="match status" value="1"/>
</dbReference>
<feature type="domain" description="Glycosyl transferase family 3" evidence="13">
    <location>
        <begin position="74"/>
        <end position="328"/>
    </location>
</feature>
<evidence type="ECO:0000313" key="15">
    <source>
        <dbReference type="EMBL" id="ATX75576.1"/>
    </source>
</evidence>
<dbReference type="Pfam" id="PF00591">
    <property type="entry name" value="Glycos_transf_3"/>
    <property type="match status" value="1"/>
</dbReference>
<dbReference type="GO" id="GO:0000287">
    <property type="term" value="F:magnesium ion binding"/>
    <property type="evidence" value="ECO:0007669"/>
    <property type="project" value="UniProtKB-UniRule"/>
</dbReference>
<dbReference type="GO" id="GO:0005829">
    <property type="term" value="C:cytosol"/>
    <property type="evidence" value="ECO:0007669"/>
    <property type="project" value="TreeGrafter"/>
</dbReference>
<dbReference type="PANTHER" id="PTHR43285">
    <property type="entry name" value="ANTHRANILATE PHOSPHORIBOSYLTRANSFERASE"/>
    <property type="match status" value="1"/>
</dbReference>
<evidence type="ECO:0000256" key="11">
    <source>
        <dbReference type="ARBA" id="ARBA00061188"/>
    </source>
</evidence>
<name>A0A2K8KRQ1_9GAMM</name>
<dbReference type="UniPathway" id="UPA00035">
    <property type="reaction ID" value="UER00041"/>
</dbReference>
<keyword evidence="7 12" id="KW-0822">Tryptophan biosynthesis</keyword>
<feature type="binding site" evidence="12">
    <location>
        <position position="227"/>
    </location>
    <ligand>
        <name>Mg(2+)</name>
        <dbReference type="ChEBI" id="CHEBI:18420"/>
        <label>2</label>
    </ligand>
</feature>
<dbReference type="PANTHER" id="PTHR43285:SF2">
    <property type="entry name" value="ANTHRANILATE PHOSPHORIBOSYLTRANSFERASE"/>
    <property type="match status" value="1"/>
</dbReference>
<keyword evidence="5 12" id="KW-0808">Transferase</keyword>
<feature type="binding site" evidence="12">
    <location>
        <position position="227"/>
    </location>
    <ligand>
        <name>Mg(2+)</name>
        <dbReference type="ChEBI" id="CHEBI:18420"/>
        <label>1</label>
    </ligand>
</feature>
<dbReference type="SUPFAM" id="SSF47648">
    <property type="entry name" value="Nucleoside phosphorylase/phosphoribosyltransferase N-terminal domain"/>
    <property type="match status" value="1"/>
</dbReference>
<dbReference type="Gene3D" id="3.40.1030.10">
    <property type="entry name" value="Nucleoside phosphorylase/phosphoribosyltransferase catalytic domain"/>
    <property type="match status" value="1"/>
</dbReference>
<evidence type="ECO:0000256" key="4">
    <source>
        <dbReference type="ARBA" id="ARBA00022676"/>
    </source>
</evidence>
<protein>
    <recommendedName>
        <fullName evidence="12">Anthranilate phosphoribosyltransferase</fullName>
        <ecNumber evidence="12">2.4.2.18</ecNumber>
    </recommendedName>
</protein>
<dbReference type="NCBIfam" id="TIGR01245">
    <property type="entry name" value="trpD"/>
    <property type="match status" value="1"/>
</dbReference>
<dbReference type="RefSeq" id="WP_100255970.1">
    <property type="nucleotide sequence ID" value="NZ_CP011797.1"/>
</dbReference>
<feature type="binding site" evidence="12">
    <location>
        <begin position="84"/>
        <end position="85"/>
    </location>
    <ligand>
        <name>5-phospho-alpha-D-ribose 1-diphosphate</name>
        <dbReference type="ChEBI" id="CHEBI:58017"/>
    </ligand>
</feature>
<comment type="cofactor">
    <cofactor evidence="12">
        <name>Mg(2+)</name>
        <dbReference type="ChEBI" id="CHEBI:18420"/>
    </cofactor>
    <text evidence="12">Binds 2 magnesium ions per monomer.</text>
</comment>
<dbReference type="InterPro" id="IPR005940">
    <property type="entry name" value="Anthranilate_Pribosyl_Tfrase"/>
</dbReference>
<feature type="binding site" evidence="12">
    <location>
        <position position="81"/>
    </location>
    <ligand>
        <name>5-phospho-alpha-D-ribose 1-diphosphate</name>
        <dbReference type="ChEBI" id="CHEBI:58017"/>
    </ligand>
</feature>
<evidence type="ECO:0000256" key="2">
    <source>
        <dbReference type="ARBA" id="ARBA00011738"/>
    </source>
</evidence>
<dbReference type="SUPFAM" id="SSF52418">
    <property type="entry name" value="Nucleoside phosphorylase/phosphoribosyltransferase catalytic domain"/>
    <property type="match status" value="1"/>
</dbReference>
<evidence type="ECO:0000256" key="12">
    <source>
        <dbReference type="HAMAP-Rule" id="MF_00211"/>
    </source>
</evidence>
<dbReference type="HAMAP" id="MF_00211">
    <property type="entry name" value="TrpD"/>
    <property type="match status" value="1"/>
</dbReference>
<evidence type="ECO:0000259" key="13">
    <source>
        <dbReference type="Pfam" id="PF00591"/>
    </source>
</evidence>
<evidence type="ECO:0000256" key="8">
    <source>
        <dbReference type="ARBA" id="ARBA00022842"/>
    </source>
</evidence>
<comment type="function">
    <text evidence="12">Catalyzes the transfer of the phosphoribosyl group of 5-phosphorylribose-1-pyrophosphate (PRPP) to anthranilate to yield N-(5'-phosphoribosyl)-anthranilate (PRA).</text>
</comment>
<feature type="domain" description="Glycosyl transferase family 3 N-terminal" evidence="14">
    <location>
        <begin position="4"/>
        <end position="65"/>
    </location>
</feature>
<feature type="binding site" evidence="12">
    <location>
        <position position="112"/>
    </location>
    <ligand>
        <name>anthranilate</name>
        <dbReference type="ChEBI" id="CHEBI:16567"/>
        <label>1</label>
    </ligand>
</feature>
<dbReference type="GO" id="GO:0004048">
    <property type="term" value="F:anthranilate phosphoribosyltransferase activity"/>
    <property type="evidence" value="ECO:0007669"/>
    <property type="project" value="UniProtKB-UniRule"/>
</dbReference>
<evidence type="ECO:0000256" key="1">
    <source>
        <dbReference type="ARBA" id="ARBA00004907"/>
    </source>
</evidence>
<evidence type="ECO:0000256" key="7">
    <source>
        <dbReference type="ARBA" id="ARBA00022822"/>
    </source>
</evidence>
<dbReference type="OrthoDB" id="9806430at2"/>
<comment type="similarity">
    <text evidence="11">In the C-terminal section; belongs to the anthranilate phosphoribosyltransferase family.</text>
</comment>
<comment type="subunit">
    <text evidence="2 12">Homodimer.</text>
</comment>
<evidence type="ECO:0000313" key="16">
    <source>
        <dbReference type="Proteomes" id="UP000229757"/>
    </source>
</evidence>
<feature type="binding site" evidence="12">
    <location>
        <position position="93"/>
    </location>
    <ligand>
        <name>Mg(2+)</name>
        <dbReference type="ChEBI" id="CHEBI:18420"/>
        <label>1</label>
    </ligand>
</feature>
<dbReference type="Pfam" id="PF02885">
    <property type="entry name" value="Glycos_trans_3N"/>
    <property type="match status" value="1"/>
</dbReference>
<evidence type="ECO:0000256" key="9">
    <source>
        <dbReference type="ARBA" id="ARBA00023141"/>
    </source>
</evidence>
<dbReference type="EC" id="2.4.2.18" evidence="12"/>
<feature type="binding site" evidence="12">
    <location>
        <position position="167"/>
    </location>
    <ligand>
        <name>anthranilate</name>
        <dbReference type="ChEBI" id="CHEBI:16567"/>
        <label>2</label>
    </ligand>
</feature>
<dbReference type="GO" id="GO:0000162">
    <property type="term" value="P:L-tryptophan biosynthetic process"/>
    <property type="evidence" value="ECO:0007669"/>
    <property type="project" value="UniProtKB-UniRule"/>
</dbReference>
<dbReference type="EMBL" id="CP011797">
    <property type="protein sequence ID" value="ATX75576.1"/>
    <property type="molecule type" value="Genomic_DNA"/>
</dbReference>
<accession>A0A2K8KRQ1</accession>
<feature type="binding site" evidence="12">
    <location>
        <begin position="109"/>
        <end position="117"/>
    </location>
    <ligand>
        <name>5-phospho-alpha-D-ribose 1-diphosphate</name>
        <dbReference type="ChEBI" id="CHEBI:58017"/>
    </ligand>
</feature>
<evidence type="ECO:0000256" key="6">
    <source>
        <dbReference type="ARBA" id="ARBA00022723"/>
    </source>
</evidence>
<dbReference type="Gene3D" id="1.20.970.10">
    <property type="entry name" value="Transferase, Pyrimidine Nucleoside Phosphorylase, Chain C"/>
    <property type="match status" value="1"/>
</dbReference>
<dbReference type="AlphaFoldDB" id="A0A2K8KRQ1"/>
<evidence type="ECO:0000256" key="3">
    <source>
        <dbReference type="ARBA" id="ARBA00022605"/>
    </source>
</evidence>
<comment type="pathway">
    <text evidence="1 12">Amino-acid biosynthesis; L-tryptophan biosynthesis; L-tryptophan from chorismate: step 2/5.</text>
</comment>
<proteinExistence type="inferred from homology"/>
<evidence type="ECO:0000256" key="10">
    <source>
        <dbReference type="ARBA" id="ARBA00052328"/>
    </source>
</evidence>
<reference evidence="15 16" key="1">
    <citation type="journal article" date="2017" name="Environ. Microbiol.">
        <title>Genomic and physiological analyses of 'Reinekea forsetii' reveal a versatile opportunistic lifestyle during spring algae blooms.</title>
        <authorList>
            <person name="Avci B."/>
            <person name="Hahnke R.L."/>
            <person name="Chafee M."/>
            <person name="Fischer T."/>
            <person name="Gruber-Vodicka H."/>
            <person name="Tegetmeyer H.E."/>
            <person name="Harder J."/>
            <person name="Fuchs B.M."/>
            <person name="Amann R.I."/>
            <person name="Teeling H."/>
        </authorList>
    </citation>
    <scope>NUCLEOTIDE SEQUENCE [LARGE SCALE GENOMIC DNA]</scope>
    <source>
        <strain evidence="15 16">Hel1_31_D35</strain>
    </source>
</reference>
<keyword evidence="8 12" id="KW-0460">Magnesium</keyword>
<comment type="similarity">
    <text evidence="12">Belongs to the anthranilate phosphoribosyltransferase family.</text>
</comment>
<dbReference type="Proteomes" id="UP000229757">
    <property type="component" value="Chromosome"/>
</dbReference>
<keyword evidence="3 12" id="KW-0028">Amino-acid biosynthesis</keyword>
<feature type="binding site" evidence="12">
    <location>
        <begin position="91"/>
        <end position="94"/>
    </location>
    <ligand>
        <name>5-phospho-alpha-D-ribose 1-diphosphate</name>
        <dbReference type="ChEBI" id="CHEBI:58017"/>
    </ligand>
</feature>
<feature type="binding site" evidence="12">
    <location>
        <position position="121"/>
    </location>
    <ligand>
        <name>5-phospho-alpha-D-ribose 1-diphosphate</name>
        <dbReference type="ChEBI" id="CHEBI:58017"/>
    </ligand>
</feature>
<keyword evidence="9 12" id="KW-0057">Aromatic amino acid biosynthesis</keyword>
<organism evidence="15 16">
    <name type="scientific">Reinekea forsetii</name>
    <dbReference type="NCBI Taxonomy" id="1336806"/>
    <lineage>
        <taxon>Bacteria</taxon>
        <taxon>Pseudomonadati</taxon>
        <taxon>Pseudomonadota</taxon>
        <taxon>Gammaproteobacteria</taxon>
        <taxon>Oceanospirillales</taxon>
        <taxon>Saccharospirillaceae</taxon>
        <taxon>Reinekea</taxon>
    </lineage>
</organism>
<comment type="caution">
    <text evidence="12">Lacks conserved residue(s) required for the propagation of feature annotation.</text>
</comment>
<dbReference type="KEGG" id="rfo:REIFOR_00401"/>
<dbReference type="InterPro" id="IPR017459">
    <property type="entry name" value="Glycosyl_Trfase_fam3_N_dom"/>
</dbReference>
<evidence type="ECO:0000256" key="5">
    <source>
        <dbReference type="ARBA" id="ARBA00022679"/>
    </source>
</evidence>
<dbReference type="InterPro" id="IPR035902">
    <property type="entry name" value="Nuc_phospho_transferase"/>
</dbReference>
<evidence type="ECO:0000259" key="14">
    <source>
        <dbReference type="Pfam" id="PF02885"/>
    </source>
</evidence>
<dbReference type="InterPro" id="IPR000312">
    <property type="entry name" value="Glycosyl_Trfase_fam3"/>
</dbReference>
<dbReference type="FunFam" id="3.40.1030.10:FF:000002">
    <property type="entry name" value="Anthranilate phosphoribosyltransferase"/>
    <property type="match status" value="1"/>
</dbReference>
<feature type="binding site" evidence="12">
    <location>
        <position position="226"/>
    </location>
    <ligand>
        <name>Mg(2+)</name>
        <dbReference type="ChEBI" id="CHEBI:18420"/>
        <label>2</label>
    </ligand>
</feature>
<sequence length="343" mass="35379">MDIKQALERIAGHGHLSQPEMSDVMRSIMTGACSDAQIGAFLMGLRMKGETVEEITGAVTVMRELSTKVPVTADHLVDTCGTGGSGQKLFNVSTASAFVAAAAGAHVAKHGNRGVSSTFGSADLLEAAGVELALPPSAIARAIETIGVGFMFAQAHHSAMRYAMGPRKELGMRTIFNMLGPLTNPAGVTRQVVGVFNAELCEPLALALKQLGSEHVMVVHSLDGHDEFSLSAATFVAELKDGQVNTYTVAPEDFGLATQAMVGLSADGVAGSLALIQAVFDGSGDEVSNRAADLIALNAGAAIYVSGVATSFAHGVSMAEDAIASGLAREKLREFAQFSQSAG</sequence>
<keyword evidence="4 12" id="KW-0328">Glycosyltransferase</keyword>
<keyword evidence="16" id="KW-1185">Reference proteome</keyword>
<dbReference type="InterPro" id="IPR036320">
    <property type="entry name" value="Glycosyl_Trfase_fam3_N_dom_sf"/>
</dbReference>